<dbReference type="Pfam" id="PF09990">
    <property type="entry name" value="DUF2231"/>
    <property type="match status" value="1"/>
</dbReference>
<evidence type="ECO:0000259" key="3">
    <source>
        <dbReference type="Pfam" id="PF07635"/>
    </source>
</evidence>
<dbReference type="AlphaFoldDB" id="A0A143PVH0"/>
<dbReference type="STRING" id="1855912.LuPra_05436"/>
<keyword evidence="2" id="KW-1133">Transmembrane helix</keyword>
<accession>A0A143PVH0</accession>
<keyword evidence="6" id="KW-1185">Reference proteome</keyword>
<dbReference type="Proteomes" id="UP000076079">
    <property type="component" value="Chromosome"/>
</dbReference>
<evidence type="ECO:0000313" key="6">
    <source>
        <dbReference type="Proteomes" id="UP000076079"/>
    </source>
</evidence>
<feature type="transmembrane region" description="Helical" evidence="2">
    <location>
        <begin position="189"/>
        <end position="215"/>
    </location>
</feature>
<feature type="transmembrane region" description="Helical" evidence="2">
    <location>
        <begin position="161"/>
        <end position="177"/>
    </location>
</feature>
<dbReference type="PANTHER" id="PTHR35889:SF3">
    <property type="entry name" value="F-BOX DOMAIN-CONTAINING PROTEIN"/>
    <property type="match status" value="1"/>
</dbReference>
<feature type="transmembrane region" description="Helical" evidence="2">
    <location>
        <begin position="123"/>
        <end position="141"/>
    </location>
</feature>
<dbReference type="KEGG" id="abac:LuPra_05436"/>
<evidence type="ECO:0000259" key="4">
    <source>
        <dbReference type="Pfam" id="PF09990"/>
    </source>
</evidence>
<dbReference type="Pfam" id="PF07635">
    <property type="entry name" value="PSCyt1"/>
    <property type="match status" value="1"/>
</dbReference>
<dbReference type="EMBL" id="CP015136">
    <property type="protein sequence ID" value="AMY12163.1"/>
    <property type="molecule type" value="Genomic_DNA"/>
</dbReference>
<feature type="domain" description="Cytochrome C Planctomycete-type" evidence="3">
    <location>
        <begin position="327"/>
        <end position="382"/>
    </location>
</feature>
<dbReference type="RefSeq" id="WP_110173645.1">
    <property type="nucleotide sequence ID" value="NZ_CP015136.1"/>
</dbReference>
<keyword evidence="2" id="KW-0472">Membrane</keyword>
<feature type="domain" description="DUF2231" evidence="4">
    <location>
        <begin position="87"/>
        <end position="217"/>
    </location>
</feature>
<keyword evidence="2" id="KW-0812">Transmembrane</keyword>
<proteinExistence type="predicted"/>
<name>A0A143PVH0_LUTPR</name>
<organism evidence="5 6">
    <name type="scientific">Luteitalea pratensis</name>
    <dbReference type="NCBI Taxonomy" id="1855912"/>
    <lineage>
        <taxon>Bacteria</taxon>
        <taxon>Pseudomonadati</taxon>
        <taxon>Acidobacteriota</taxon>
        <taxon>Vicinamibacteria</taxon>
        <taxon>Vicinamibacterales</taxon>
        <taxon>Vicinamibacteraceae</taxon>
        <taxon>Luteitalea</taxon>
    </lineage>
</organism>
<dbReference type="OrthoDB" id="9809746at2"/>
<evidence type="ECO:0000256" key="2">
    <source>
        <dbReference type="SAM" id="Phobius"/>
    </source>
</evidence>
<dbReference type="PANTHER" id="PTHR35889">
    <property type="entry name" value="CYCLOINULO-OLIGOSACCHARIDE FRUCTANOTRANSFERASE-RELATED"/>
    <property type="match status" value="1"/>
</dbReference>
<gene>
    <name evidence="5" type="ORF">LuPra_05436</name>
</gene>
<feature type="transmembrane region" description="Helical" evidence="2">
    <location>
        <begin position="90"/>
        <end position="111"/>
    </location>
</feature>
<feature type="region of interest" description="Disordered" evidence="1">
    <location>
        <begin position="243"/>
        <end position="308"/>
    </location>
</feature>
<protein>
    <submittedName>
        <fullName evidence="5">Putative membrane protein</fullName>
    </submittedName>
</protein>
<evidence type="ECO:0000256" key="1">
    <source>
        <dbReference type="SAM" id="MobiDB-lite"/>
    </source>
</evidence>
<sequence length="412" mass="42981">MTVRAPGARISLICLLVVAALAAAIPAESRPLQATQPLQLIQMARTRQSPALEQPVLRASAPHQARVEAPRSTRARPWWGWILLGRLHPLVVHFPIALLSVTALVELLHIVRRKPVPSEAGTYCLAFGVAGALVAVCLGTLNAANQSVTGEAAVALERHQVMGWISMIAAVSALATGQMARRARQVRTVVVYVVLVLATGAVVSATGHLGAGLVYGDDYLTGVLPWNQRAAAVPATAPDAPLAVPARPSASAPAPASAPVATPAVPATPASPSTGRAARAPRHTAAAVASHEAPAVPESAAPTATATQATDAVDFTRDVMPILKHTCVECHGPEKVKARLRMDSIEGLQKGGKSGPLVKPGDPENSLMMRRVLGLDGDDQMPLDKDPLTEKQIDTLRRWIAAGANYPAASSQ</sequence>
<reference evidence="6" key="2">
    <citation type="submission" date="2016-04" db="EMBL/GenBank/DDBJ databases">
        <title>First Complete Genome Sequence of a Subdivision 6 Acidobacterium.</title>
        <authorList>
            <person name="Huang S."/>
            <person name="Vieira S."/>
            <person name="Bunk B."/>
            <person name="Riedel T."/>
            <person name="Sproeer C."/>
            <person name="Overmann J."/>
        </authorList>
    </citation>
    <scope>NUCLEOTIDE SEQUENCE [LARGE SCALE GENOMIC DNA]</scope>
    <source>
        <strain evidence="6">DSM 100886 HEG_-6_39</strain>
    </source>
</reference>
<evidence type="ECO:0000313" key="5">
    <source>
        <dbReference type="EMBL" id="AMY12163.1"/>
    </source>
</evidence>
<dbReference type="InterPro" id="IPR019251">
    <property type="entry name" value="DUF2231_TM"/>
</dbReference>
<reference evidence="5 6" key="1">
    <citation type="journal article" date="2016" name="Genome Announc.">
        <title>First Complete Genome Sequence of a Subdivision 6 Acidobacterium Strain.</title>
        <authorList>
            <person name="Huang S."/>
            <person name="Vieira S."/>
            <person name="Bunk B."/>
            <person name="Riedel T."/>
            <person name="Sproer C."/>
            <person name="Overmann J."/>
        </authorList>
    </citation>
    <scope>NUCLEOTIDE SEQUENCE [LARGE SCALE GENOMIC DNA]</scope>
    <source>
        <strain evidence="6">DSM 100886 HEG_-6_39</strain>
    </source>
</reference>
<dbReference type="InterPro" id="IPR011429">
    <property type="entry name" value="Cyt_c_Planctomycete-type"/>
</dbReference>
<dbReference type="PATRIC" id="fig|1813736.3.peg.5720"/>